<keyword evidence="3" id="KW-0597">Phosphoprotein</keyword>
<dbReference type="Pfam" id="PF00512">
    <property type="entry name" value="HisKA"/>
    <property type="match status" value="1"/>
</dbReference>
<dbReference type="OrthoDB" id="9815750at2"/>
<feature type="domain" description="Histidine kinase" evidence="10">
    <location>
        <begin position="293"/>
        <end position="497"/>
    </location>
</feature>
<keyword evidence="14" id="KW-1185">Reference proteome</keyword>
<dbReference type="PANTHER" id="PTHR43065">
    <property type="entry name" value="SENSOR HISTIDINE KINASE"/>
    <property type="match status" value="1"/>
</dbReference>
<dbReference type="InterPro" id="IPR013656">
    <property type="entry name" value="PAS_4"/>
</dbReference>
<evidence type="ECO:0000256" key="7">
    <source>
        <dbReference type="ARBA" id="ARBA00022840"/>
    </source>
</evidence>
<dbReference type="InterPro" id="IPR013655">
    <property type="entry name" value="PAS_fold_3"/>
</dbReference>
<gene>
    <name evidence="13" type="ORF">E1I69_22685</name>
</gene>
<dbReference type="Pfam" id="PF08447">
    <property type="entry name" value="PAS_3"/>
    <property type="match status" value="1"/>
</dbReference>
<dbReference type="EC" id="2.7.13.3" evidence="2"/>
<evidence type="ECO:0000256" key="8">
    <source>
        <dbReference type="ARBA" id="ARBA00022969"/>
    </source>
</evidence>
<keyword evidence="4" id="KW-0808">Transferase</keyword>
<feature type="domain" description="PAS" evidence="11">
    <location>
        <begin position="155"/>
        <end position="225"/>
    </location>
</feature>
<dbReference type="SUPFAM" id="SSF55785">
    <property type="entry name" value="PYP-like sensor domain (PAS domain)"/>
    <property type="match status" value="2"/>
</dbReference>
<dbReference type="InterPro" id="IPR005467">
    <property type="entry name" value="His_kinase_dom"/>
</dbReference>
<evidence type="ECO:0000256" key="6">
    <source>
        <dbReference type="ARBA" id="ARBA00022777"/>
    </source>
</evidence>
<dbReference type="Pfam" id="PF02518">
    <property type="entry name" value="HATPase_c"/>
    <property type="match status" value="1"/>
</dbReference>
<accession>A0A4S3PIY2</accession>
<comment type="catalytic activity">
    <reaction evidence="1">
        <text>ATP + protein L-histidine = ADP + protein N-phospho-L-histidine.</text>
        <dbReference type="EC" id="2.7.13.3"/>
    </reaction>
</comment>
<evidence type="ECO:0000256" key="4">
    <source>
        <dbReference type="ARBA" id="ARBA00022679"/>
    </source>
</evidence>
<comment type="caution">
    <text evidence="13">The sequence shown here is derived from an EMBL/GenBank/DDBJ whole genome shotgun (WGS) entry which is preliminary data.</text>
</comment>
<evidence type="ECO:0000313" key="13">
    <source>
        <dbReference type="EMBL" id="THE09357.1"/>
    </source>
</evidence>
<dbReference type="PROSITE" id="PS50112">
    <property type="entry name" value="PAS"/>
    <property type="match status" value="1"/>
</dbReference>
<evidence type="ECO:0000313" key="14">
    <source>
        <dbReference type="Proteomes" id="UP000306477"/>
    </source>
</evidence>
<dbReference type="RefSeq" id="WP_136381799.1">
    <property type="nucleotide sequence ID" value="NZ_SLUB01000084.1"/>
</dbReference>
<dbReference type="PRINTS" id="PR00344">
    <property type="entry name" value="BCTRLSENSOR"/>
</dbReference>
<dbReference type="AlphaFoldDB" id="A0A4S3PIY2"/>
<proteinExistence type="predicted"/>
<dbReference type="PROSITE" id="PS50109">
    <property type="entry name" value="HIS_KIN"/>
    <property type="match status" value="1"/>
</dbReference>
<keyword evidence="9" id="KW-0902">Two-component regulatory system</keyword>
<dbReference type="SMART" id="SM00086">
    <property type="entry name" value="PAC"/>
    <property type="match status" value="2"/>
</dbReference>
<dbReference type="InterPro" id="IPR035965">
    <property type="entry name" value="PAS-like_dom_sf"/>
</dbReference>
<dbReference type="InterPro" id="IPR000700">
    <property type="entry name" value="PAS-assoc_C"/>
</dbReference>
<dbReference type="GO" id="GO:0030435">
    <property type="term" value="P:sporulation resulting in formation of a cellular spore"/>
    <property type="evidence" value="ECO:0007669"/>
    <property type="project" value="UniProtKB-KW"/>
</dbReference>
<dbReference type="GO" id="GO:0005524">
    <property type="term" value="F:ATP binding"/>
    <property type="evidence" value="ECO:0007669"/>
    <property type="project" value="UniProtKB-KW"/>
</dbReference>
<dbReference type="Gene3D" id="3.30.565.10">
    <property type="entry name" value="Histidine kinase-like ATPase, C-terminal domain"/>
    <property type="match status" value="1"/>
</dbReference>
<dbReference type="FunFam" id="1.10.287.130:FF:000040">
    <property type="entry name" value="PAS domain-containing sensor histidine kinase"/>
    <property type="match status" value="1"/>
</dbReference>
<dbReference type="CDD" id="cd00130">
    <property type="entry name" value="PAS"/>
    <property type="match status" value="1"/>
</dbReference>
<dbReference type="Pfam" id="PF08448">
    <property type="entry name" value="PAS_4"/>
    <property type="match status" value="1"/>
</dbReference>
<dbReference type="SMART" id="SM00091">
    <property type="entry name" value="PAS"/>
    <property type="match status" value="1"/>
</dbReference>
<dbReference type="SUPFAM" id="SSF47384">
    <property type="entry name" value="Homodimeric domain of signal transducing histidine kinase"/>
    <property type="match status" value="1"/>
</dbReference>
<keyword evidence="6" id="KW-0418">Kinase</keyword>
<name>A0A4S3PIY2_9BACI</name>
<dbReference type="CDD" id="cd00075">
    <property type="entry name" value="HATPase"/>
    <property type="match status" value="1"/>
</dbReference>
<keyword evidence="5" id="KW-0547">Nucleotide-binding</keyword>
<dbReference type="InterPro" id="IPR003594">
    <property type="entry name" value="HATPase_dom"/>
</dbReference>
<dbReference type="InterPro" id="IPR036097">
    <property type="entry name" value="HisK_dim/P_sf"/>
</dbReference>
<evidence type="ECO:0000256" key="2">
    <source>
        <dbReference type="ARBA" id="ARBA00012438"/>
    </source>
</evidence>
<dbReference type="PROSITE" id="PS50113">
    <property type="entry name" value="PAC"/>
    <property type="match status" value="1"/>
</dbReference>
<dbReference type="InterPro" id="IPR001610">
    <property type="entry name" value="PAC"/>
</dbReference>
<dbReference type="Proteomes" id="UP000306477">
    <property type="component" value="Unassembled WGS sequence"/>
</dbReference>
<dbReference type="Gene3D" id="3.30.450.20">
    <property type="entry name" value="PAS domain"/>
    <property type="match status" value="2"/>
</dbReference>
<organism evidence="13 14">
    <name type="scientific">Bacillus timonensis</name>
    <dbReference type="NCBI Taxonomy" id="1033734"/>
    <lineage>
        <taxon>Bacteria</taxon>
        <taxon>Bacillati</taxon>
        <taxon>Bacillota</taxon>
        <taxon>Bacilli</taxon>
        <taxon>Bacillales</taxon>
        <taxon>Bacillaceae</taxon>
        <taxon>Bacillus</taxon>
    </lineage>
</organism>
<dbReference type="SUPFAM" id="SSF55874">
    <property type="entry name" value="ATPase domain of HSP90 chaperone/DNA topoisomerase II/histidine kinase"/>
    <property type="match status" value="1"/>
</dbReference>
<dbReference type="SMART" id="SM00387">
    <property type="entry name" value="HATPase_c"/>
    <property type="match status" value="1"/>
</dbReference>
<dbReference type="STRING" id="1033734.GCA_000285535_03021"/>
<dbReference type="NCBIfam" id="TIGR00229">
    <property type="entry name" value="sensory_box"/>
    <property type="match status" value="1"/>
</dbReference>
<evidence type="ECO:0000259" key="10">
    <source>
        <dbReference type="PROSITE" id="PS50109"/>
    </source>
</evidence>
<dbReference type="InterPro" id="IPR004358">
    <property type="entry name" value="Sig_transdc_His_kin-like_C"/>
</dbReference>
<keyword evidence="7" id="KW-0067">ATP-binding</keyword>
<evidence type="ECO:0000256" key="5">
    <source>
        <dbReference type="ARBA" id="ARBA00022741"/>
    </source>
</evidence>
<sequence>MNPYTITEKGKDISLQNGLNEQLCSDELVSIDRKELNETIRLQQGMIFKFKGVNGHFIHTLCDGELVYRLGLTPSHVVGKQLIDFLPEQITKRKLVFYERAWSGEDHVTYEEELNGIHYFTALRPVKRNGEVIEVIGSCMDITDRKNIEKALLESETKYRLIAENMTDLIILFDSQGKCIYASPSHETVLGYPPEYFLSQNTLHLIHPNDSSLIINGFEEVNKTKTPLRVEFRLLHAERGWKLFDCTASPVLDEDDEVKHIMVVAKDITEKRRAEEFLWKSEKLSLVGELAAGVAHEIRNPLTSIKGFIQLFQQGVRNEEYFDVVLSEFNRIEDIIKEFLSLAKPQEIQLHSVSIPSLLKEIYTLMKPEAYLKNVEIIIDSDRSIPLVRCDANQIKQVLLNLCKNSIEATDAYKKGVLKISAHLEDQNQLCIQVMDNGIGISEERLKRLGEPFYSNKEKGTGLGLMLCFRIIKEHRGTITFESIENQGTTVKIRLPV</sequence>
<keyword evidence="8" id="KW-0749">Sporulation</keyword>
<feature type="domain" description="PAC" evidence="12">
    <location>
        <begin position="228"/>
        <end position="280"/>
    </location>
</feature>
<dbReference type="EMBL" id="SLUB01000084">
    <property type="protein sequence ID" value="THE09357.1"/>
    <property type="molecule type" value="Genomic_DNA"/>
</dbReference>
<reference evidence="13 14" key="1">
    <citation type="journal article" date="2019" name="Indoor Air">
        <title>Impacts of indoor surface finishes on bacterial viability.</title>
        <authorList>
            <person name="Hu J."/>
            <person name="Maamar S.B."/>
            <person name="Glawe A.J."/>
            <person name="Gottel N."/>
            <person name="Gilbert J.A."/>
            <person name="Hartmann E.M."/>
        </authorList>
    </citation>
    <scope>NUCLEOTIDE SEQUENCE [LARGE SCALE GENOMIC DNA]</scope>
    <source>
        <strain evidence="13 14">AF060A6</strain>
    </source>
</reference>
<dbReference type="CDD" id="cd00082">
    <property type="entry name" value="HisKA"/>
    <property type="match status" value="1"/>
</dbReference>
<evidence type="ECO:0000256" key="9">
    <source>
        <dbReference type="ARBA" id="ARBA00023012"/>
    </source>
</evidence>
<evidence type="ECO:0000259" key="12">
    <source>
        <dbReference type="PROSITE" id="PS50113"/>
    </source>
</evidence>
<dbReference type="PANTHER" id="PTHR43065:SF34">
    <property type="entry name" value="SPORULATION KINASE A"/>
    <property type="match status" value="1"/>
</dbReference>
<protein>
    <recommendedName>
        <fullName evidence="2">histidine kinase</fullName>
        <ecNumber evidence="2">2.7.13.3</ecNumber>
    </recommendedName>
</protein>
<evidence type="ECO:0000256" key="1">
    <source>
        <dbReference type="ARBA" id="ARBA00000085"/>
    </source>
</evidence>
<dbReference type="GO" id="GO:0000155">
    <property type="term" value="F:phosphorelay sensor kinase activity"/>
    <property type="evidence" value="ECO:0007669"/>
    <property type="project" value="InterPro"/>
</dbReference>
<evidence type="ECO:0000259" key="11">
    <source>
        <dbReference type="PROSITE" id="PS50112"/>
    </source>
</evidence>
<dbReference type="Gene3D" id="1.10.287.130">
    <property type="match status" value="1"/>
</dbReference>
<dbReference type="InterPro" id="IPR036890">
    <property type="entry name" value="HATPase_C_sf"/>
</dbReference>
<dbReference type="InterPro" id="IPR000014">
    <property type="entry name" value="PAS"/>
</dbReference>
<dbReference type="SMART" id="SM00388">
    <property type="entry name" value="HisKA"/>
    <property type="match status" value="1"/>
</dbReference>
<evidence type="ECO:0000256" key="3">
    <source>
        <dbReference type="ARBA" id="ARBA00022553"/>
    </source>
</evidence>
<dbReference type="InterPro" id="IPR003661">
    <property type="entry name" value="HisK_dim/P_dom"/>
</dbReference>